<protein>
    <submittedName>
        <fullName evidence="3">Uncharacterized protein</fullName>
    </submittedName>
</protein>
<evidence type="ECO:0000256" key="2">
    <source>
        <dbReference type="SAM" id="MobiDB-lite"/>
    </source>
</evidence>
<accession>A0A4V3CSM1</accession>
<evidence type="ECO:0000256" key="1">
    <source>
        <dbReference type="SAM" id="Coils"/>
    </source>
</evidence>
<proteinExistence type="predicted"/>
<name>A0A4V3CSM1_9FLAO</name>
<dbReference type="OrthoDB" id="1454607at2"/>
<feature type="region of interest" description="Disordered" evidence="2">
    <location>
        <begin position="121"/>
        <end position="145"/>
    </location>
</feature>
<evidence type="ECO:0000313" key="4">
    <source>
        <dbReference type="Proteomes" id="UP000295260"/>
    </source>
</evidence>
<evidence type="ECO:0000313" key="3">
    <source>
        <dbReference type="EMBL" id="TDP61042.1"/>
    </source>
</evidence>
<comment type="caution">
    <text evidence="3">The sequence shown here is derived from an EMBL/GenBank/DDBJ whole genome shotgun (WGS) entry which is preliminary data.</text>
</comment>
<sequence length="431" mass="50392">MRAVLIFFIILSTNLYSQEYKYIKMVSGVSISSKIKNEMLYIKWENINNEKVEVGFENLIWSTGTGAFIAKQNGGTFTLKAKEIASGDFSGSFWNVPKGYDGNSLNFKLDGIEVNFPDREKPVSPSIQNKIPLSNNTSNNSSFETEKIKQQKLENEERLRLTRIENERKTREIEDNYANQLQQTQNYINQSNVTLQKNSEIVSQAFDEAKNTINEIYEKKKAREEIAEKQKEEKRLIAKRDKEIAALKENQRLAEIEAEIRNEQILNEEKIDMARKEAEVEMLTRKDIFGKFFNYRRNFSEVDEKINTVYFLKYQRFFDKNEIIIKLYKVNRYSDGTWPLLGDIGKKINIDPNQSNVSVDYNYQLLKSEELLGFFLEKQLNDFMDLIINSADIYIPGVAVQIHTDKYGKPLYEEINPITTSKNFDNDFWKN</sequence>
<dbReference type="AlphaFoldDB" id="A0A4V3CSM1"/>
<gene>
    <name evidence="3" type="ORF">BC748_0650</name>
</gene>
<keyword evidence="4" id="KW-1185">Reference proteome</keyword>
<dbReference type="RefSeq" id="WP_133531992.1">
    <property type="nucleotide sequence ID" value="NZ_SNXR01000011.1"/>
</dbReference>
<dbReference type="EMBL" id="SNXR01000011">
    <property type="protein sequence ID" value="TDP61042.1"/>
    <property type="molecule type" value="Genomic_DNA"/>
</dbReference>
<feature type="coiled-coil region" evidence="1">
    <location>
        <begin position="214"/>
        <end position="286"/>
    </location>
</feature>
<organism evidence="3 4">
    <name type="scientific">Flavobacterium dankookense</name>
    <dbReference type="NCBI Taxonomy" id="706186"/>
    <lineage>
        <taxon>Bacteria</taxon>
        <taxon>Pseudomonadati</taxon>
        <taxon>Bacteroidota</taxon>
        <taxon>Flavobacteriia</taxon>
        <taxon>Flavobacteriales</taxon>
        <taxon>Flavobacteriaceae</taxon>
        <taxon>Flavobacterium</taxon>
    </lineage>
</organism>
<reference evidence="3 4" key="1">
    <citation type="submission" date="2019-03" db="EMBL/GenBank/DDBJ databases">
        <title>Genomic Encyclopedia of Archaeal and Bacterial Type Strains, Phase II (KMG-II): from individual species to whole genera.</title>
        <authorList>
            <person name="Goeker M."/>
        </authorList>
    </citation>
    <scope>NUCLEOTIDE SEQUENCE [LARGE SCALE GENOMIC DNA]</scope>
    <source>
        <strain evidence="3 4">DSM 25687</strain>
    </source>
</reference>
<dbReference type="Proteomes" id="UP000295260">
    <property type="component" value="Unassembled WGS sequence"/>
</dbReference>
<keyword evidence="1" id="KW-0175">Coiled coil</keyword>